<comment type="subcellular location">
    <subcellularLocation>
        <location evidence="1">Nucleus</location>
    </subcellularLocation>
</comment>
<dbReference type="InterPro" id="IPR001739">
    <property type="entry name" value="Methyl_CpG_DNA-bd"/>
</dbReference>
<gene>
    <name evidence="8" type="ORF">MIMGU_mgv1a009773mg</name>
</gene>
<evidence type="ECO:0000256" key="6">
    <source>
        <dbReference type="SAM" id="MobiDB-lite"/>
    </source>
</evidence>
<protein>
    <recommendedName>
        <fullName evidence="7">MBD domain-containing protein</fullName>
    </recommendedName>
</protein>
<sequence>MASEENKQDDVVSIELPAPVGWTKKFTPKKGGTPQRNDVVFVSPTGEEIKNKKQLDQYLKSHPGEPSASEFDWGSGDTPRRSARLSEKSKAVEAPASQSPQKKRKKSATKGGAPSKSTAHAEDEAMAEKDAAAEEETKESDSRAENEDTNEKDVVKEETKESDSHAENEDTNMKDVAKESDSRAENEDTNEKDVAKEETKESPEASAVDTKDALPEEKPDTESADKKIETDETAVFEEPSTIVTPNDDNNETSNAKVEESNDATTVVADSKTEELKEEISEVPCSNVEESKEASSEVQGTSVVDEENSKEKQKDEKPDDKKDLEVQEPTTGS</sequence>
<keyword evidence="5" id="KW-0539">Nucleus</keyword>
<keyword evidence="4" id="KW-0804">Transcription</keyword>
<feature type="compositionally biased region" description="Basic and acidic residues" evidence="6">
    <location>
        <begin position="1"/>
        <end position="10"/>
    </location>
</feature>
<evidence type="ECO:0000256" key="3">
    <source>
        <dbReference type="ARBA" id="ARBA00023125"/>
    </source>
</evidence>
<dbReference type="Pfam" id="PF01429">
    <property type="entry name" value="MBD"/>
    <property type="match status" value="1"/>
</dbReference>
<evidence type="ECO:0000313" key="8">
    <source>
        <dbReference type="EMBL" id="EYU28508.1"/>
    </source>
</evidence>
<dbReference type="Gene3D" id="3.30.890.10">
    <property type="entry name" value="Methyl-cpg-binding Protein 2, Chain A"/>
    <property type="match status" value="1"/>
</dbReference>
<evidence type="ECO:0000256" key="4">
    <source>
        <dbReference type="ARBA" id="ARBA00023163"/>
    </source>
</evidence>
<evidence type="ECO:0000256" key="2">
    <source>
        <dbReference type="ARBA" id="ARBA00023015"/>
    </source>
</evidence>
<keyword evidence="9" id="KW-1185">Reference proteome</keyword>
<feature type="region of interest" description="Disordered" evidence="6">
    <location>
        <begin position="1"/>
        <end position="332"/>
    </location>
</feature>
<dbReference type="Proteomes" id="UP000030748">
    <property type="component" value="Unassembled WGS sequence"/>
</dbReference>
<evidence type="ECO:0000259" key="7">
    <source>
        <dbReference type="PROSITE" id="PS50982"/>
    </source>
</evidence>
<dbReference type="EMBL" id="KI631382">
    <property type="protein sequence ID" value="EYU28508.1"/>
    <property type="molecule type" value="Genomic_DNA"/>
</dbReference>
<dbReference type="eggNOG" id="ENOG502RYIM">
    <property type="taxonomic scope" value="Eukaryota"/>
</dbReference>
<dbReference type="PROSITE" id="PS50982">
    <property type="entry name" value="MBD"/>
    <property type="match status" value="1"/>
</dbReference>
<proteinExistence type="predicted"/>
<organism evidence="8 9">
    <name type="scientific">Erythranthe guttata</name>
    <name type="common">Yellow monkey flower</name>
    <name type="synonym">Mimulus guttatus</name>
    <dbReference type="NCBI Taxonomy" id="4155"/>
    <lineage>
        <taxon>Eukaryota</taxon>
        <taxon>Viridiplantae</taxon>
        <taxon>Streptophyta</taxon>
        <taxon>Embryophyta</taxon>
        <taxon>Tracheophyta</taxon>
        <taxon>Spermatophyta</taxon>
        <taxon>Magnoliopsida</taxon>
        <taxon>eudicotyledons</taxon>
        <taxon>Gunneridae</taxon>
        <taxon>Pentapetalae</taxon>
        <taxon>asterids</taxon>
        <taxon>lamiids</taxon>
        <taxon>Lamiales</taxon>
        <taxon>Phrymaceae</taxon>
        <taxon>Erythranthe</taxon>
    </lineage>
</organism>
<dbReference type="SUPFAM" id="SSF54171">
    <property type="entry name" value="DNA-binding domain"/>
    <property type="match status" value="1"/>
</dbReference>
<feature type="domain" description="MBD" evidence="7">
    <location>
        <begin position="8"/>
        <end position="78"/>
    </location>
</feature>
<dbReference type="InterPro" id="IPR016177">
    <property type="entry name" value="DNA-bd_dom_sf"/>
</dbReference>
<reference evidence="8 9" key="1">
    <citation type="journal article" date="2013" name="Proc. Natl. Acad. Sci. U.S.A.">
        <title>Fine-scale variation in meiotic recombination in Mimulus inferred from population shotgun sequencing.</title>
        <authorList>
            <person name="Hellsten U."/>
            <person name="Wright K.M."/>
            <person name="Jenkins J."/>
            <person name="Shu S."/>
            <person name="Yuan Y."/>
            <person name="Wessler S.R."/>
            <person name="Schmutz J."/>
            <person name="Willis J.H."/>
            <person name="Rokhsar D.S."/>
        </authorList>
    </citation>
    <scope>NUCLEOTIDE SEQUENCE [LARGE SCALE GENOMIC DNA]</scope>
    <source>
        <strain evidence="9">cv. DUN x IM62</strain>
    </source>
</reference>
<dbReference type="OMA" id="ENTKHED"/>
<dbReference type="PhylomeDB" id="A0A022QMM0"/>
<dbReference type="OrthoDB" id="1435582at2759"/>
<feature type="compositionally biased region" description="Basic and acidic residues" evidence="6">
    <location>
        <begin position="78"/>
        <end position="91"/>
    </location>
</feature>
<name>A0A022QMM0_ERYGU</name>
<dbReference type="PANTHER" id="PTHR33729">
    <property type="entry name" value="METHYL-CPG BINDING DOMAIN CONTAINING PROTEIN, EXPRESSED"/>
    <property type="match status" value="1"/>
</dbReference>
<dbReference type="GO" id="GO:0003677">
    <property type="term" value="F:DNA binding"/>
    <property type="evidence" value="ECO:0007669"/>
    <property type="project" value="UniProtKB-KW"/>
</dbReference>
<evidence type="ECO:0000256" key="5">
    <source>
        <dbReference type="ARBA" id="ARBA00023242"/>
    </source>
</evidence>
<dbReference type="KEGG" id="egt:105967900"/>
<dbReference type="InterPro" id="IPR039622">
    <property type="entry name" value="MBD10/11"/>
</dbReference>
<feature type="compositionally biased region" description="Basic and acidic residues" evidence="6">
    <location>
        <begin position="139"/>
        <end position="230"/>
    </location>
</feature>
<evidence type="ECO:0000256" key="1">
    <source>
        <dbReference type="ARBA" id="ARBA00004123"/>
    </source>
</evidence>
<feature type="compositionally biased region" description="Low complexity" evidence="6">
    <location>
        <begin position="23"/>
        <end position="34"/>
    </location>
</feature>
<keyword evidence="2" id="KW-0805">Transcription regulation</keyword>
<evidence type="ECO:0000313" key="9">
    <source>
        <dbReference type="Proteomes" id="UP000030748"/>
    </source>
</evidence>
<keyword evidence="3" id="KW-0238">DNA-binding</keyword>
<dbReference type="GO" id="GO:0005634">
    <property type="term" value="C:nucleus"/>
    <property type="evidence" value="ECO:0007669"/>
    <property type="project" value="UniProtKB-SubCell"/>
</dbReference>
<feature type="compositionally biased region" description="Basic and acidic residues" evidence="6">
    <location>
        <begin position="119"/>
        <end position="132"/>
    </location>
</feature>
<feature type="compositionally biased region" description="Polar residues" evidence="6">
    <location>
        <begin position="241"/>
        <end position="255"/>
    </location>
</feature>
<feature type="compositionally biased region" description="Basic and acidic residues" evidence="6">
    <location>
        <begin position="270"/>
        <end position="279"/>
    </location>
</feature>
<accession>A0A022QMM0</accession>
<feature type="compositionally biased region" description="Basic and acidic residues" evidence="6">
    <location>
        <begin position="306"/>
        <end position="324"/>
    </location>
</feature>
<dbReference type="PANTHER" id="PTHR33729:SF18">
    <property type="entry name" value="METHYL-CPG-BINDING DOMAIN-CONTAINING PROTEIN 11-LIKE"/>
    <property type="match status" value="1"/>
</dbReference>
<dbReference type="AlphaFoldDB" id="A0A022QMM0"/>